<dbReference type="SUPFAM" id="SSF101576">
    <property type="entry name" value="Supernatant protein factor (SPF), C-terminal domain"/>
    <property type="match status" value="1"/>
</dbReference>
<evidence type="ECO:0008006" key="7">
    <source>
        <dbReference type="Google" id="ProtNLM"/>
    </source>
</evidence>
<feature type="compositionally biased region" description="Basic and acidic residues" evidence="2">
    <location>
        <begin position="1"/>
        <end position="18"/>
    </location>
</feature>
<dbReference type="SUPFAM" id="SSF52087">
    <property type="entry name" value="CRAL/TRIO domain"/>
    <property type="match status" value="1"/>
</dbReference>
<evidence type="ECO:0000256" key="1">
    <source>
        <dbReference type="SAM" id="Coils"/>
    </source>
</evidence>
<evidence type="ECO:0000313" key="5">
    <source>
        <dbReference type="EMBL" id="DBA03380.1"/>
    </source>
</evidence>
<dbReference type="SUPFAM" id="SSF46938">
    <property type="entry name" value="CRAL/TRIO N-terminal domain"/>
    <property type="match status" value="1"/>
</dbReference>
<evidence type="ECO:0000259" key="3">
    <source>
        <dbReference type="PROSITE" id="PS50191"/>
    </source>
</evidence>
<accession>A0AAV2ZG56</accession>
<gene>
    <name evidence="5" type="ORF">N0F65_004657</name>
</gene>
<keyword evidence="1" id="KW-0175">Coiled coil</keyword>
<sequence length="589" mass="67336">MTAKLAEQERERRLSEAQDREDEMAIVRQINIEYSITAAEQEQERRVREIEVAKVQDEIIRDRRKSEAIEAIEAERQRRISELDELRQQELCERVEVVDQVVQAVEQERVRRLSSAEHIQRMPSGSWSITKPADDVGTTTVDLTGALPVLRLTDGDATDVDHAGFSEIPVVNASSSKILVDEHTEWRCFISSEQPSDEKDKLHAMRTSLEDDIKAAESPFQDVYGDLRLLRFLRGNKMNVSVAVTKFREMMALRKKHNLDTVRKAIAEKNLTPEDFPLYNKIVSHLPFLNGYDLLDKDGNVLYFEMSGYADVRGLLENVTDEEWLEFFLYDMEYRAMRLDQLSRQNERLVQTVFVRDLTGFSIARFNPRLLKRLPSLLSIATKCYPETTSETLILHTPWIFHKVWNGIAAWLQETQLRKIHMGDDTYEHLLTLMGGRDRLPKLLGGKSTQHMIPQTGFLGRDSYVLLCEDGATQAEIRAGGVLQLPFRMAANDTICWEYEVKAHDVDFGVKLRMQGDGGAQEVEKIAKTRVMASQTICGSYTTTEEGTVVLSWDNSYSWTRSKLVAYKAKVVKATHDFSCLDISGNDCV</sequence>
<dbReference type="PANTHER" id="PTHR23324:SF83">
    <property type="entry name" value="SEC14-LIKE PROTEIN 2"/>
    <property type="match status" value="1"/>
</dbReference>
<keyword evidence="6" id="KW-1185">Reference proteome</keyword>
<dbReference type="EMBL" id="DAKRPA010000020">
    <property type="protein sequence ID" value="DBA03380.1"/>
    <property type="molecule type" value="Genomic_DNA"/>
</dbReference>
<name>A0AAV2ZG56_9STRA</name>
<dbReference type="GO" id="GO:0005737">
    <property type="term" value="C:cytoplasm"/>
    <property type="evidence" value="ECO:0007669"/>
    <property type="project" value="TreeGrafter"/>
</dbReference>
<reference evidence="5" key="2">
    <citation type="journal article" date="2023" name="Microbiol Resour">
        <title>Decontamination and Annotation of the Draft Genome Sequence of the Oomycete Lagenidium giganteum ARSEF 373.</title>
        <authorList>
            <person name="Morgan W.R."/>
            <person name="Tartar A."/>
        </authorList>
    </citation>
    <scope>NUCLEOTIDE SEQUENCE</scope>
    <source>
        <strain evidence="5">ARSEF 373</strain>
    </source>
</reference>
<dbReference type="Gene3D" id="3.40.525.10">
    <property type="entry name" value="CRAL-TRIO lipid binding domain"/>
    <property type="match status" value="1"/>
</dbReference>
<dbReference type="InterPro" id="IPR001251">
    <property type="entry name" value="CRAL-TRIO_dom"/>
</dbReference>
<dbReference type="Proteomes" id="UP001146120">
    <property type="component" value="Unassembled WGS sequence"/>
</dbReference>
<dbReference type="PROSITE" id="PS50866">
    <property type="entry name" value="GOLD"/>
    <property type="match status" value="1"/>
</dbReference>
<dbReference type="CDD" id="cd00170">
    <property type="entry name" value="SEC14"/>
    <property type="match status" value="1"/>
</dbReference>
<evidence type="ECO:0000259" key="4">
    <source>
        <dbReference type="PROSITE" id="PS50866"/>
    </source>
</evidence>
<evidence type="ECO:0000256" key="2">
    <source>
        <dbReference type="SAM" id="MobiDB-lite"/>
    </source>
</evidence>
<dbReference type="Pfam" id="PF00650">
    <property type="entry name" value="CRAL_TRIO"/>
    <property type="match status" value="1"/>
</dbReference>
<protein>
    <recommendedName>
        <fullName evidence="7">CRAL-TRIO domain-containing protein</fullName>
    </recommendedName>
</protein>
<feature type="domain" description="CRAL-TRIO" evidence="3">
    <location>
        <begin position="289"/>
        <end position="452"/>
    </location>
</feature>
<dbReference type="Gene3D" id="2.60.120.680">
    <property type="entry name" value="GOLD domain"/>
    <property type="match status" value="1"/>
</dbReference>
<feature type="domain" description="GOLD" evidence="4">
    <location>
        <begin position="470"/>
        <end position="571"/>
    </location>
</feature>
<proteinExistence type="predicted"/>
<comment type="caution">
    <text evidence="5">The sequence shown here is derived from an EMBL/GenBank/DDBJ whole genome shotgun (WGS) entry which is preliminary data.</text>
</comment>
<evidence type="ECO:0000313" key="6">
    <source>
        <dbReference type="Proteomes" id="UP001146120"/>
    </source>
</evidence>
<feature type="coiled-coil region" evidence="1">
    <location>
        <begin position="38"/>
        <end position="89"/>
    </location>
</feature>
<dbReference type="InterPro" id="IPR036273">
    <property type="entry name" value="CRAL/TRIO_N_dom_sf"/>
</dbReference>
<dbReference type="AlphaFoldDB" id="A0AAV2ZG56"/>
<dbReference type="InterPro" id="IPR051064">
    <property type="entry name" value="SEC14/CRAL-TRIO_domain"/>
</dbReference>
<dbReference type="InterPro" id="IPR009038">
    <property type="entry name" value="GOLD_dom"/>
</dbReference>
<organism evidence="5 6">
    <name type="scientific">Lagenidium giganteum</name>
    <dbReference type="NCBI Taxonomy" id="4803"/>
    <lineage>
        <taxon>Eukaryota</taxon>
        <taxon>Sar</taxon>
        <taxon>Stramenopiles</taxon>
        <taxon>Oomycota</taxon>
        <taxon>Peronosporomycetes</taxon>
        <taxon>Pythiales</taxon>
        <taxon>Pythiaceae</taxon>
    </lineage>
</organism>
<reference evidence="5" key="1">
    <citation type="submission" date="2022-11" db="EMBL/GenBank/DDBJ databases">
        <authorList>
            <person name="Morgan W.R."/>
            <person name="Tartar A."/>
        </authorList>
    </citation>
    <scope>NUCLEOTIDE SEQUENCE</scope>
    <source>
        <strain evidence="5">ARSEF 373</strain>
    </source>
</reference>
<dbReference type="PROSITE" id="PS50191">
    <property type="entry name" value="CRAL_TRIO"/>
    <property type="match status" value="1"/>
</dbReference>
<feature type="region of interest" description="Disordered" evidence="2">
    <location>
        <begin position="1"/>
        <end position="20"/>
    </location>
</feature>
<dbReference type="SMART" id="SM00516">
    <property type="entry name" value="SEC14"/>
    <property type="match status" value="1"/>
</dbReference>
<dbReference type="PANTHER" id="PTHR23324">
    <property type="entry name" value="SEC14 RELATED PROTEIN"/>
    <property type="match status" value="1"/>
</dbReference>
<dbReference type="InterPro" id="IPR036865">
    <property type="entry name" value="CRAL-TRIO_dom_sf"/>
</dbReference>
<dbReference type="InterPro" id="IPR036598">
    <property type="entry name" value="GOLD_dom_sf"/>
</dbReference>